<dbReference type="Proteomes" id="UP000244810">
    <property type="component" value="Unassembled WGS sequence"/>
</dbReference>
<comment type="subcellular location">
    <subcellularLocation>
        <location evidence="1 9">Cell inner membrane</location>
        <topology evidence="1 9">Multi-pass membrane protein</topology>
    </subcellularLocation>
</comment>
<dbReference type="Pfam" id="PF04290">
    <property type="entry name" value="DctQ"/>
    <property type="match status" value="1"/>
</dbReference>
<evidence type="ECO:0000256" key="8">
    <source>
        <dbReference type="ARBA" id="ARBA00038436"/>
    </source>
</evidence>
<dbReference type="RefSeq" id="WP_107752362.1">
    <property type="nucleotide sequence ID" value="NZ_QBKF01000007.1"/>
</dbReference>
<keyword evidence="3" id="KW-1003">Cell membrane</keyword>
<keyword evidence="2 9" id="KW-0813">Transport</keyword>
<reference evidence="11 12" key="1">
    <citation type="journal article" date="2011" name="Syst. Appl. Microbiol.">
        <title>Defluviimonas denitrificans gen. nov., sp. nov., and Pararhodobacter aggregans gen. nov., sp. nov., non-phototrophic Rhodobacteraceae from the biofilter of a marine aquaculture.</title>
        <authorList>
            <person name="Foesel B.U."/>
            <person name="Drake H.L."/>
            <person name="Schramm A."/>
        </authorList>
    </citation>
    <scope>NUCLEOTIDE SEQUENCE [LARGE SCALE GENOMIC DNA]</scope>
    <source>
        <strain evidence="11 12">D1-19</strain>
    </source>
</reference>
<proteinExistence type="inferred from homology"/>
<comment type="subunit">
    <text evidence="9">The complex comprises the extracytoplasmic solute receptor protein and the two transmembrane proteins.</text>
</comment>
<dbReference type="InterPro" id="IPR007387">
    <property type="entry name" value="TRAP_DctQ"/>
</dbReference>
<dbReference type="InterPro" id="IPR055348">
    <property type="entry name" value="DctQ"/>
</dbReference>
<keyword evidence="12" id="KW-1185">Reference proteome</keyword>
<sequence>MHKLGDGLIRAADGVAILALTAMILQVGATIVLRELAGIGISGAAEMVAKLYMPLIVFGALAGHYHAGAEIRVDLIAHWLPPGALRLLDRLIELVLALTAGAQAWKTAGLAARALRIGERIEIGTLAVPGWPGKMAVTAGFALLALAALIRLFRGGRHVPR</sequence>
<feature type="transmembrane region" description="Helical" evidence="9">
    <location>
        <begin position="49"/>
        <end position="67"/>
    </location>
</feature>
<evidence type="ECO:0000256" key="9">
    <source>
        <dbReference type="RuleBase" id="RU369079"/>
    </source>
</evidence>
<feature type="domain" description="Tripartite ATP-independent periplasmic transporters DctQ component" evidence="10">
    <location>
        <begin position="23"/>
        <end position="155"/>
    </location>
</feature>
<dbReference type="EMBL" id="QDDR01000007">
    <property type="protein sequence ID" value="PVE46790.1"/>
    <property type="molecule type" value="Genomic_DNA"/>
</dbReference>
<name>A0A2T7UPY1_9RHOB</name>
<evidence type="ECO:0000256" key="3">
    <source>
        <dbReference type="ARBA" id="ARBA00022475"/>
    </source>
</evidence>
<keyword evidence="6 9" id="KW-1133">Transmembrane helix</keyword>
<feature type="transmembrane region" description="Helical" evidence="9">
    <location>
        <begin position="15"/>
        <end position="37"/>
    </location>
</feature>
<comment type="caution">
    <text evidence="11">The sequence shown here is derived from an EMBL/GenBank/DDBJ whole genome shotgun (WGS) entry which is preliminary data.</text>
</comment>
<accession>A0A2T7UPY1</accession>
<protein>
    <recommendedName>
        <fullName evidence="9">TRAP transporter small permease protein</fullName>
    </recommendedName>
</protein>
<evidence type="ECO:0000256" key="4">
    <source>
        <dbReference type="ARBA" id="ARBA00022519"/>
    </source>
</evidence>
<comment type="function">
    <text evidence="9">Part of the tripartite ATP-independent periplasmic (TRAP) transport system.</text>
</comment>
<evidence type="ECO:0000313" key="12">
    <source>
        <dbReference type="Proteomes" id="UP000244810"/>
    </source>
</evidence>
<feature type="transmembrane region" description="Helical" evidence="9">
    <location>
        <begin position="135"/>
        <end position="153"/>
    </location>
</feature>
<evidence type="ECO:0000256" key="5">
    <source>
        <dbReference type="ARBA" id="ARBA00022692"/>
    </source>
</evidence>
<comment type="similarity">
    <text evidence="8 9">Belongs to the TRAP transporter small permease family.</text>
</comment>
<evidence type="ECO:0000313" key="11">
    <source>
        <dbReference type="EMBL" id="PVE46790.1"/>
    </source>
</evidence>
<dbReference type="AlphaFoldDB" id="A0A2T7UPY1"/>
<dbReference type="GO" id="GO:0022857">
    <property type="term" value="F:transmembrane transporter activity"/>
    <property type="evidence" value="ECO:0007669"/>
    <property type="project" value="UniProtKB-UniRule"/>
</dbReference>
<evidence type="ECO:0000256" key="6">
    <source>
        <dbReference type="ARBA" id="ARBA00022989"/>
    </source>
</evidence>
<evidence type="ECO:0000259" key="10">
    <source>
        <dbReference type="Pfam" id="PF04290"/>
    </source>
</evidence>
<comment type="caution">
    <text evidence="9">Lacks conserved residue(s) required for the propagation of feature annotation.</text>
</comment>
<evidence type="ECO:0000256" key="2">
    <source>
        <dbReference type="ARBA" id="ARBA00022448"/>
    </source>
</evidence>
<gene>
    <name evidence="11" type="ORF">DDE23_13970</name>
</gene>
<organism evidence="11 12">
    <name type="scientific">Pararhodobacter aggregans</name>
    <dbReference type="NCBI Taxonomy" id="404875"/>
    <lineage>
        <taxon>Bacteria</taxon>
        <taxon>Pseudomonadati</taxon>
        <taxon>Pseudomonadota</taxon>
        <taxon>Alphaproteobacteria</taxon>
        <taxon>Rhodobacterales</taxon>
        <taxon>Paracoccaceae</taxon>
        <taxon>Pararhodobacter</taxon>
    </lineage>
</organism>
<dbReference type="PANTHER" id="PTHR35011:SF10">
    <property type="entry name" value="TRAP TRANSPORTER SMALL PERMEASE PROTEIN"/>
    <property type="match status" value="1"/>
</dbReference>
<keyword evidence="7 9" id="KW-0472">Membrane</keyword>
<evidence type="ECO:0000256" key="7">
    <source>
        <dbReference type="ARBA" id="ARBA00023136"/>
    </source>
</evidence>
<keyword evidence="4 9" id="KW-0997">Cell inner membrane</keyword>
<evidence type="ECO:0000256" key="1">
    <source>
        <dbReference type="ARBA" id="ARBA00004429"/>
    </source>
</evidence>
<dbReference type="GO" id="GO:0005886">
    <property type="term" value="C:plasma membrane"/>
    <property type="evidence" value="ECO:0007669"/>
    <property type="project" value="UniProtKB-SubCell"/>
</dbReference>
<dbReference type="PANTHER" id="PTHR35011">
    <property type="entry name" value="2,3-DIKETO-L-GULONATE TRAP TRANSPORTER SMALL PERMEASE PROTEIN YIAM"/>
    <property type="match status" value="1"/>
</dbReference>
<keyword evidence="5 9" id="KW-0812">Transmembrane</keyword>
<dbReference type="GO" id="GO:0015740">
    <property type="term" value="P:C4-dicarboxylate transport"/>
    <property type="evidence" value="ECO:0007669"/>
    <property type="project" value="TreeGrafter"/>
</dbReference>